<organism evidence="1 2">
    <name type="scientific">Trichonephila inaurata madagascariensis</name>
    <dbReference type="NCBI Taxonomy" id="2747483"/>
    <lineage>
        <taxon>Eukaryota</taxon>
        <taxon>Metazoa</taxon>
        <taxon>Ecdysozoa</taxon>
        <taxon>Arthropoda</taxon>
        <taxon>Chelicerata</taxon>
        <taxon>Arachnida</taxon>
        <taxon>Araneae</taxon>
        <taxon>Araneomorphae</taxon>
        <taxon>Entelegynae</taxon>
        <taxon>Araneoidea</taxon>
        <taxon>Nephilidae</taxon>
        <taxon>Trichonephila</taxon>
        <taxon>Trichonephila inaurata</taxon>
    </lineage>
</organism>
<name>A0A8X6XTW1_9ARAC</name>
<accession>A0A8X6XTW1</accession>
<evidence type="ECO:0000313" key="2">
    <source>
        <dbReference type="Proteomes" id="UP000886998"/>
    </source>
</evidence>
<comment type="caution">
    <text evidence="1">The sequence shown here is derived from an EMBL/GenBank/DDBJ whole genome shotgun (WGS) entry which is preliminary data.</text>
</comment>
<gene>
    <name evidence="1" type="ORF">TNIN_97071</name>
</gene>
<dbReference type="Proteomes" id="UP000886998">
    <property type="component" value="Unassembled WGS sequence"/>
</dbReference>
<protein>
    <submittedName>
        <fullName evidence="1">Uncharacterized protein</fullName>
    </submittedName>
</protein>
<dbReference type="EMBL" id="BMAV01012170">
    <property type="protein sequence ID" value="GFY58589.1"/>
    <property type="molecule type" value="Genomic_DNA"/>
</dbReference>
<evidence type="ECO:0000313" key="1">
    <source>
        <dbReference type="EMBL" id="GFY58589.1"/>
    </source>
</evidence>
<reference evidence="1" key="1">
    <citation type="submission" date="2020-08" db="EMBL/GenBank/DDBJ databases">
        <title>Multicomponent nature underlies the extraordinary mechanical properties of spider dragline silk.</title>
        <authorList>
            <person name="Kono N."/>
            <person name="Nakamura H."/>
            <person name="Mori M."/>
            <person name="Yoshida Y."/>
            <person name="Ohtoshi R."/>
            <person name="Malay A.D."/>
            <person name="Moran D.A.P."/>
            <person name="Tomita M."/>
            <person name="Numata K."/>
            <person name="Arakawa K."/>
        </authorList>
    </citation>
    <scope>NUCLEOTIDE SEQUENCE</scope>
</reference>
<dbReference type="AlphaFoldDB" id="A0A8X6XTW1"/>
<proteinExistence type="predicted"/>
<keyword evidence="2" id="KW-1185">Reference proteome</keyword>
<sequence length="94" mass="10747">MWVREDGLVSMGGQYIFHRTIFTLPLNTLLRLLKFLPSSFLPPTAPIPRYKVGNFSVVYMKRHVTLFVLLSVDSPSLFSINVHQVEFPPKLGQT</sequence>